<gene>
    <name evidence="2" type="ORF">D9C73_009368</name>
</gene>
<name>A0A4U5UQ09_COLLU</name>
<reference evidence="2 3" key="1">
    <citation type="submission" date="2019-01" db="EMBL/GenBank/DDBJ databases">
        <title>Genome Assembly of Collichthys lucidus.</title>
        <authorList>
            <person name="Cai M."/>
            <person name="Xiao S."/>
        </authorList>
    </citation>
    <scope>NUCLEOTIDE SEQUENCE [LARGE SCALE GENOMIC DNA]</scope>
    <source>
        <strain evidence="2">JT15FE1705JMU</strain>
        <tissue evidence="2">Muscle</tissue>
    </source>
</reference>
<protein>
    <submittedName>
        <fullName evidence="2">Uncharacterized protein</fullName>
    </submittedName>
</protein>
<feature type="compositionally biased region" description="Basic residues" evidence="1">
    <location>
        <begin position="18"/>
        <end position="27"/>
    </location>
</feature>
<dbReference type="Proteomes" id="UP000298787">
    <property type="component" value="Chromosome 9"/>
</dbReference>
<sequence>MPESKGREQGGGGGGCSRGKRKLRKGGSRTAIPVLFTITEEEEGQRRRDACRKKKRASYSQYKSEDGRAGSAGSGQTYTPTPSRTTTSNSPSNNAATKTDSLLFNKIDERQRNDGKLAKLRSRTQNQHGGLRCAHIQYCPLQ</sequence>
<evidence type="ECO:0000313" key="2">
    <source>
        <dbReference type="EMBL" id="TKS76470.1"/>
    </source>
</evidence>
<evidence type="ECO:0000256" key="1">
    <source>
        <dbReference type="SAM" id="MobiDB-lite"/>
    </source>
</evidence>
<dbReference type="STRING" id="240159.A0A4U5UQ09"/>
<proteinExistence type="predicted"/>
<organism evidence="2 3">
    <name type="scientific">Collichthys lucidus</name>
    <name type="common">Big head croaker</name>
    <name type="synonym">Sciaena lucida</name>
    <dbReference type="NCBI Taxonomy" id="240159"/>
    <lineage>
        <taxon>Eukaryota</taxon>
        <taxon>Metazoa</taxon>
        <taxon>Chordata</taxon>
        <taxon>Craniata</taxon>
        <taxon>Vertebrata</taxon>
        <taxon>Euteleostomi</taxon>
        <taxon>Actinopterygii</taxon>
        <taxon>Neopterygii</taxon>
        <taxon>Teleostei</taxon>
        <taxon>Neoteleostei</taxon>
        <taxon>Acanthomorphata</taxon>
        <taxon>Eupercaria</taxon>
        <taxon>Sciaenidae</taxon>
        <taxon>Collichthys</taxon>
    </lineage>
</organism>
<dbReference type="EMBL" id="CM014086">
    <property type="protein sequence ID" value="TKS76470.1"/>
    <property type="molecule type" value="Genomic_DNA"/>
</dbReference>
<accession>A0A4U5UQ09</accession>
<feature type="region of interest" description="Disordered" evidence="1">
    <location>
        <begin position="1"/>
        <end position="129"/>
    </location>
</feature>
<dbReference type="AlphaFoldDB" id="A0A4U5UQ09"/>
<keyword evidence="3" id="KW-1185">Reference proteome</keyword>
<evidence type="ECO:0000313" key="3">
    <source>
        <dbReference type="Proteomes" id="UP000298787"/>
    </source>
</evidence>
<feature type="compositionally biased region" description="Basic and acidic residues" evidence="1">
    <location>
        <begin position="106"/>
        <end position="117"/>
    </location>
</feature>
<feature type="compositionally biased region" description="Low complexity" evidence="1">
    <location>
        <begin position="77"/>
        <end position="99"/>
    </location>
</feature>